<evidence type="ECO:0000256" key="1">
    <source>
        <dbReference type="SAM" id="MobiDB-lite"/>
    </source>
</evidence>
<protein>
    <submittedName>
        <fullName evidence="2">Uncharacterized protein</fullName>
    </submittedName>
</protein>
<dbReference type="PANTHER" id="PTHR37474">
    <property type="entry name" value="RNA LIGASE/CYCLIC NUCLEOTIDE PHOSPHODIESTERASE"/>
    <property type="match status" value="1"/>
</dbReference>
<feature type="region of interest" description="Disordered" evidence="1">
    <location>
        <begin position="194"/>
        <end position="224"/>
    </location>
</feature>
<dbReference type="AlphaFoldDB" id="A0A077QX07"/>
<reference evidence="2" key="1">
    <citation type="journal article" date="2014" name="Genome Biol. Evol.">
        <title>Gene Loss Rather Than Gene Gain Is Associated with a Host Jump from Monocots to Dicots in the Smut Fungus Melanopsichium pennsylvanicum.</title>
        <authorList>
            <person name="Sharma R."/>
            <person name="Mishra B."/>
            <person name="Runge F."/>
            <person name="Thines M."/>
        </authorList>
    </citation>
    <scope>NUCLEOTIDE SEQUENCE</scope>
    <source>
        <strain evidence="2">4</strain>
    </source>
</reference>
<proteinExistence type="predicted"/>
<sequence length="290" mass="32937">MQTSALQSAASPSKPKSKFSHDLVGVFVILVEPCTPRAQLCYDKLQRLRQKYDQAYRRWLPHITLIPPFILNGRNGQIDESLTSRRLRLERLIQLHEQKLSQIAQAARQACAGHESHSLLLDQVSAFSLPKYANIHLRPFPTNFEDKTTRQKAAASLKEKQGEFEPSAAESVEDTSSRRIVELQKALQDAVQPLLRTLKRNPRRQQSDASDEQRNAFKPHVSVGQAKTSRATWVLNADAKKVLKVKGNNRVSQERIEFGMLCKVDKVQLMVKERGSESPYQVHLELPLSK</sequence>
<feature type="region of interest" description="Disordered" evidence="1">
    <location>
        <begin position="141"/>
        <end position="176"/>
    </location>
</feature>
<accession>A0A077QX07</accession>
<evidence type="ECO:0000313" key="2">
    <source>
        <dbReference type="EMBL" id="CDI54785.1"/>
    </source>
</evidence>
<name>A0A077QX07_9BASI</name>
<organism evidence="2">
    <name type="scientific">Melanopsichium pennsylvanicum 4</name>
    <dbReference type="NCBI Taxonomy" id="1398559"/>
    <lineage>
        <taxon>Eukaryota</taxon>
        <taxon>Fungi</taxon>
        <taxon>Dikarya</taxon>
        <taxon>Basidiomycota</taxon>
        <taxon>Ustilaginomycotina</taxon>
        <taxon>Ustilaginomycetes</taxon>
        <taxon>Ustilaginales</taxon>
        <taxon>Ustilaginaceae</taxon>
        <taxon>Melanopsichium</taxon>
    </lineage>
</organism>
<dbReference type="Pfam" id="PF13563">
    <property type="entry name" value="2_5_RNA_ligase2"/>
    <property type="match status" value="1"/>
</dbReference>
<dbReference type="PANTHER" id="PTHR37474:SF1">
    <property type="entry name" value="2'-5' RNA LIGASE FAMILY PROTEIN"/>
    <property type="match status" value="1"/>
</dbReference>
<dbReference type="Gene3D" id="3.90.1140.10">
    <property type="entry name" value="Cyclic phosphodiesterase"/>
    <property type="match status" value="1"/>
</dbReference>
<dbReference type="EMBL" id="HG529627">
    <property type="protein sequence ID" value="CDI54785.1"/>
    <property type="molecule type" value="Genomic_DNA"/>
</dbReference>